<dbReference type="AlphaFoldDB" id="A0AA40SYW5"/>
<feature type="domain" description="N-acetyltransferase" evidence="1">
    <location>
        <begin position="9"/>
        <end position="164"/>
    </location>
</feature>
<dbReference type="RefSeq" id="WP_191759068.1">
    <property type="nucleotide sequence ID" value="NZ_VJXY01000020.1"/>
</dbReference>
<evidence type="ECO:0000313" key="2">
    <source>
        <dbReference type="EMBL" id="MBD6617854.1"/>
    </source>
</evidence>
<sequence>MLEIETARLQLRQFTLEDLDDLFRLYSDAEVMRYLSLKTREQTQERLHKHIQQWQQHNFGMWAVMHKDSGKMIGRCGLGFLENTPEVELGYVLDKSYWNMGLGTEASQATLKYGFEEVKLEQIVAVAKPENIASVRVIQKVGMKYQKDAYYYGHDVVYYAISRSEWQLIKLIPPLEDV</sequence>
<keyword evidence="3" id="KW-1185">Reference proteome</keyword>
<evidence type="ECO:0000313" key="3">
    <source>
        <dbReference type="Proteomes" id="UP001165986"/>
    </source>
</evidence>
<proteinExistence type="predicted"/>
<dbReference type="InterPro" id="IPR016181">
    <property type="entry name" value="Acyl_CoA_acyltransferase"/>
</dbReference>
<dbReference type="Pfam" id="PF13302">
    <property type="entry name" value="Acetyltransf_3"/>
    <property type="match status" value="1"/>
</dbReference>
<protein>
    <submittedName>
        <fullName evidence="2">GNAT family N-acetyltransferase</fullName>
    </submittedName>
</protein>
<dbReference type="Gene3D" id="3.40.630.30">
    <property type="match status" value="1"/>
</dbReference>
<dbReference type="EMBL" id="VJXY01000020">
    <property type="protein sequence ID" value="MBD6617854.1"/>
    <property type="molecule type" value="Genomic_DNA"/>
</dbReference>
<name>A0AA40SYW5_9NOST</name>
<evidence type="ECO:0000259" key="1">
    <source>
        <dbReference type="PROSITE" id="PS51186"/>
    </source>
</evidence>
<dbReference type="InterPro" id="IPR051531">
    <property type="entry name" value="N-acetyltransferase"/>
</dbReference>
<accession>A0AA40SYW5</accession>
<dbReference type="GO" id="GO:0016747">
    <property type="term" value="F:acyltransferase activity, transferring groups other than amino-acyl groups"/>
    <property type="evidence" value="ECO:0007669"/>
    <property type="project" value="InterPro"/>
</dbReference>
<dbReference type="Proteomes" id="UP001165986">
    <property type="component" value="Unassembled WGS sequence"/>
</dbReference>
<dbReference type="PANTHER" id="PTHR43792">
    <property type="entry name" value="GNAT FAMILY, PUTATIVE (AFU_ORTHOLOGUE AFUA_3G00765)-RELATED-RELATED"/>
    <property type="match status" value="1"/>
</dbReference>
<dbReference type="PROSITE" id="PS51186">
    <property type="entry name" value="GNAT"/>
    <property type="match status" value="1"/>
</dbReference>
<organism evidence="2 3">
    <name type="scientific">Komarekiella delphini-convector SJRDD-AB1</name>
    <dbReference type="NCBI Taxonomy" id="2593771"/>
    <lineage>
        <taxon>Bacteria</taxon>
        <taxon>Bacillati</taxon>
        <taxon>Cyanobacteriota</taxon>
        <taxon>Cyanophyceae</taxon>
        <taxon>Nostocales</taxon>
        <taxon>Nostocaceae</taxon>
        <taxon>Komarekiella</taxon>
        <taxon>Komarekiella delphini-convector</taxon>
    </lineage>
</organism>
<gene>
    <name evidence="2" type="ORF">FNW02_18980</name>
</gene>
<reference evidence="2" key="1">
    <citation type="submission" date="2019-07" db="EMBL/GenBank/DDBJ databases">
        <title>Toxilogical consequences of a new and cryptic species of cyanobacteria (Komarekiella delphini-convector) recovered from the epidermis of a bottlenose dolphin and 1500 ft. in the air.</title>
        <authorList>
            <person name="Brown A.O."/>
            <person name="Dvorak P."/>
            <person name="Villanueva C.D."/>
            <person name="Foss A.J."/>
            <person name="Garvey A.D."/>
            <person name="Gibson Q.A."/>
            <person name="Johansen J.R."/>
            <person name="Casamatta D.A."/>
        </authorList>
    </citation>
    <scope>NUCLEOTIDE SEQUENCE</scope>
    <source>
        <strain evidence="2">SJRDD-AB1</strain>
    </source>
</reference>
<comment type="caution">
    <text evidence="2">The sequence shown here is derived from an EMBL/GenBank/DDBJ whole genome shotgun (WGS) entry which is preliminary data.</text>
</comment>
<dbReference type="InterPro" id="IPR000182">
    <property type="entry name" value="GNAT_dom"/>
</dbReference>
<dbReference type="SUPFAM" id="SSF55729">
    <property type="entry name" value="Acyl-CoA N-acyltransferases (Nat)"/>
    <property type="match status" value="1"/>
</dbReference>
<dbReference type="PANTHER" id="PTHR43792:SF1">
    <property type="entry name" value="N-ACETYLTRANSFERASE DOMAIN-CONTAINING PROTEIN"/>
    <property type="match status" value="1"/>
</dbReference>